<dbReference type="GO" id="GO:0006351">
    <property type="term" value="P:DNA-templated transcription"/>
    <property type="evidence" value="ECO:0007669"/>
    <property type="project" value="TreeGrafter"/>
</dbReference>
<keyword evidence="3" id="KW-0238">DNA-binding</keyword>
<dbReference type="FunFam" id="1.10.10.10:FF:000001">
    <property type="entry name" value="LysR family transcriptional regulator"/>
    <property type="match status" value="1"/>
</dbReference>
<keyword evidence="2" id="KW-0805">Transcription regulation</keyword>
<dbReference type="GO" id="GO:0003700">
    <property type="term" value="F:DNA-binding transcription factor activity"/>
    <property type="evidence" value="ECO:0007669"/>
    <property type="project" value="InterPro"/>
</dbReference>
<keyword evidence="4" id="KW-0804">Transcription</keyword>
<dbReference type="GO" id="GO:0043565">
    <property type="term" value="F:sequence-specific DNA binding"/>
    <property type="evidence" value="ECO:0007669"/>
    <property type="project" value="TreeGrafter"/>
</dbReference>
<dbReference type="InterPro" id="IPR005119">
    <property type="entry name" value="LysR_subst-bd"/>
</dbReference>
<dbReference type="Pfam" id="PF00126">
    <property type="entry name" value="HTH_1"/>
    <property type="match status" value="1"/>
</dbReference>
<feature type="domain" description="HTH lysR-type" evidence="5">
    <location>
        <begin position="6"/>
        <end position="63"/>
    </location>
</feature>
<dbReference type="OrthoDB" id="9786526at2"/>
<dbReference type="InterPro" id="IPR000847">
    <property type="entry name" value="LysR_HTH_N"/>
</dbReference>
<dbReference type="PANTHER" id="PTHR30537:SF31">
    <property type="entry name" value="TRANSCRIPTIONAL REGULATOR, LYSR FAMILY"/>
    <property type="match status" value="1"/>
</dbReference>
<keyword evidence="7" id="KW-1185">Reference proteome</keyword>
<dbReference type="Gene3D" id="1.10.10.10">
    <property type="entry name" value="Winged helix-like DNA-binding domain superfamily/Winged helix DNA-binding domain"/>
    <property type="match status" value="1"/>
</dbReference>
<evidence type="ECO:0000313" key="7">
    <source>
        <dbReference type="Proteomes" id="UP000288279"/>
    </source>
</evidence>
<sequence length="305" mass="34202">MRSKLPDLTNYYLFAKVAQSGSISAAAKQLGMPKSTLSRRLTELEEEQGVRLMHRSTRGLKLTDIGHAFLLHCESLVSAAEAAQQTTQVVQEYPRGDIKLSSPYAISQTMLKRLLPEFLERYPDVRIQLVVTNTPVNLIDDGIDIALRVRPEIESSSLIARPLMDAPSRLYASPSLLAQFGIEHPLDLTACPHLSLHYSSGRYRYEFKHQETAETLSISYRARLITDDMMVLKEAAIAGQGVVALPPYIVDDAVNNGLLQTILPQWRLPMGIMHLVYPHRRGLLPAVRVLIDFLVERLPQLDPEV</sequence>
<evidence type="ECO:0000313" key="6">
    <source>
        <dbReference type="EMBL" id="RUO79164.1"/>
    </source>
</evidence>
<dbReference type="Gene3D" id="3.40.190.290">
    <property type="match status" value="1"/>
</dbReference>
<dbReference type="PANTHER" id="PTHR30537">
    <property type="entry name" value="HTH-TYPE TRANSCRIPTIONAL REGULATOR"/>
    <property type="match status" value="1"/>
</dbReference>
<evidence type="ECO:0000256" key="1">
    <source>
        <dbReference type="ARBA" id="ARBA00009437"/>
    </source>
</evidence>
<proteinExistence type="inferred from homology"/>
<reference evidence="6 7" key="1">
    <citation type="journal article" date="2011" name="Front. Microbiol.">
        <title>Genomic signatures of strain selection and enhancement in Bacillus atrophaeus var. globigii, a historical biowarfare simulant.</title>
        <authorList>
            <person name="Gibbons H.S."/>
            <person name="Broomall S.M."/>
            <person name="McNew L.A."/>
            <person name="Daligault H."/>
            <person name="Chapman C."/>
            <person name="Bruce D."/>
            <person name="Karavis M."/>
            <person name="Krepps M."/>
            <person name="McGregor P.A."/>
            <person name="Hong C."/>
            <person name="Park K.H."/>
            <person name="Akmal A."/>
            <person name="Feldman A."/>
            <person name="Lin J.S."/>
            <person name="Chang W.E."/>
            <person name="Higgs B.W."/>
            <person name="Demirev P."/>
            <person name="Lindquist J."/>
            <person name="Liem A."/>
            <person name="Fochler E."/>
            <person name="Read T.D."/>
            <person name="Tapia R."/>
            <person name="Johnson S."/>
            <person name="Bishop-Lilly K.A."/>
            <person name="Detter C."/>
            <person name="Han C."/>
            <person name="Sozhamannan S."/>
            <person name="Rosenzweig C.N."/>
            <person name="Skowronski E.W."/>
        </authorList>
    </citation>
    <scope>NUCLEOTIDE SEQUENCE [LARGE SCALE GENOMIC DNA]</scope>
    <source>
        <strain evidence="6 7">PIT1</strain>
    </source>
</reference>
<dbReference type="SUPFAM" id="SSF53850">
    <property type="entry name" value="Periplasmic binding protein-like II"/>
    <property type="match status" value="1"/>
</dbReference>
<dbReference type="InterPro" id="IPR036390">
    <property type="entry name" value="WH_DNA-bd_sf"/>
</dbReference>
<evidence type="ECO:0000259" key="5">
    <source>
        <dbReference type="PROSITE" id="PS50931"/>
    </source>
</evidence>
<dbReference type="AlphaFoldDB" id="A0A432ZMQ8"/>
<dbReference type="EMBL" id="PIQG01000001">
    <property type="protein sequence ID" value="RUO79164.1"/>
    <property type="molecule type" value="Genomic_DNA"/>
</dbReference>
<comment type="caution">
    <text evidence="6">The sequence shown here is derived from an EMBL/GenBank/DDBJ whole genome shotgun (WGS) entry which is preliminary data.</text>
</comment>
<evidence type="ECO:0000256" key="4">
    <source>
        <dbReference type="ARBA" id="ARBA00023163"/>
    </source>
</evidence>
<evidence type="ECO:0000256" key="2">
    <source>
        <dbReference type="ARBA" id="ARBA00023015"/>
    </source>
</evidence>
<dbReference type="RefSeq" id="WP_126824603.1">
    <property type="nucleotide sequence ID" value="NZ_PIQG01000001.1"/>
</dbReference>
<evidence type="ECO:0000256" key="3">
    <source>
        <dbReference type="ARBA" id="ARBA00023125"/>
    </source>
</evidence>
<comment type="similarity">
    <text evidence="1">Belongs to the LysR transcriptional regulatory family.</text>
</comment>
<dbReference type="Pfam" id="PF03466">
    <property type="entry name" value="LysR_substrate"/>
    <property type="match status" value="1"/>
</dbReference>
<organism evidence="6 7">
    <name type="scientific">Pseudidiomarina taiwanensis</name>
    <dbReference type="NCBI Taxonomy" id="337250"/>
    <lineage>
        <taxon>Bacteria</taxon>
        <taxon>Pseudomonadati</taxon>
        <taxon>Pseudomonadota</taxon>
        <taxon>Gammaproteobacteria</taxon>
        <taxon>Alteromonadales</taxon>
        <taxon>Idiomarinaceae</taxon>
        <taxon>Pseudidiomarina</taxon>
    </lineage>
</organism>
<gene>
    <name evidence="6" type="ORF">CWI83_01230</name>
</gene>
<name>A0A432ZMQ8_9GAMM</name>
<dbReference type="SUPFAM" id="SSF46785">
    <property type="entry name" value="Winged helix' DNA-binding domain"/>
    <property type="match status" value="1"/>
</dbReference>
<dbReference type="InterPro" id="IPR058163">
    <property type="entry name" value="LysR-type_TF_proteobact-type"/>
</dbReference>
<dbReference type="PROSITE" id="PS50931">
    <property type="entry name" value="HTH_LYSR"/>
    <property type="match status" value="1"/>
</dbReference>
<dbReference type="Proteomes" id="UP000288279">
    <property type="component" value="Unassembled WGS sequence"/>
</dbReference>
<protein>
    <submittedName>
        <fullName evidence="6">LysR family transcriptional regulator</fullName>
    </submittedName>
</protein>
<dbReference type="InterPro" id="IPR036388">
    <property type="entry name" value="WH-like_DNA-bd_sf"/>
</dbReference>
<accession>A0A432ZMQ8</accession>